<reference evidence="1 2" key="1">
    <citation type="journal article" date="2021" name="Nat. Plants">
        <title>The Taxus genome provides insights into paclitaxel biosynthesis.</title>
        <authorList>
            <person name="Xiong X."/>
            <person name="Gou J."/>
            <person name="Liao Q."/>
            <person name="Li Y."/>
            <person name="Zhou Q."/>
            <person name="Bi G."/>
            <person name="Li C."/>
            <person name="Du R."/>
            <person name="Wang X."/>
            <person name="Sun T."/>
            <person name="Guo L."/>
            <person name="Liang H."/>
            <person name="Lu P."/>
            <person name="Wu Y."/>
            <person name="Zhang Z."/>
            <person name="Ro D.K."/>
            <person name="Shang Y."/>
            <person name="Huang S."/>
            <person name="Yan J."/>
        </authorList>
    </citation>
    <scope>NUCLEOTIDE SEQUENCE [LARGE SCALE GENOMIC DNA]</scope>
    <source>
        <strain evidence="1">Ta-2019</strain>
    </source>
</reference>
<organism evidence="1 2">
    <name type="scientific">Taxus chinensis</name>
    <name type="common">Chinese yew</name>
    <name type="synonym">Taxus wallichiana var. chinensis</name>
    <dbReference type="NCBI Taxonomy" id="29808"/>
    <lineage>
        <taxon>Eukaryota</taxon>
        <taxon>Viridiplantae</taxon>
        <taxon>Streptophyta</taxon>
        <taxon>Embryophyta</taxon>
        <taxon>Tracheophyta</taxon>
        <taxon>Spermatophyta</taxon>
        <taxon>Pinopsida</taxon>
        <taxon>Pinidae</taxon>
        <taxon>Conifers II</taxon>
        <taxon>Cupressales</taxon>
        <taxon>Taxaceae</taxon>
        <taxon>Taxus</taxon>
    </lineage>
</organism>
<protein>
    <submittedName>
        <fullName evidence="1">Uncharacterized protein</fullName>
    </submittedName>
</protein>
<accession>A0AA38L0D0</accession>
<proteinExistence type="predicted"/>
<comment type="caution">
    <text evidence="1">The sequence shown here is derived from an EMBL/GenBank/DDBJ whole genome shotgun (WGS) entry which is preliminary data.</text>
</comment>
<feature type="non-terminal residue" evidence="1">
    <location>
        <position position="1"/>
    </location>
</feature>
<gene>
    <name evidence="1" type="ORF">KI387_035568</name>
</gene>
<feature type="non-terminal residue" evidence="1">
    <location>
        <position position="207"/>
    </location>
</feature>
<keyword evidence="2" id="KW-1185">Reference proteome</keyword>
<dbReference type="AlphaFoldDB" id="A0AA38L0D0"/>
<evidence type="ECO:0000313" key="2">
    <source>
        <dbReference type="Proteomes" id="UP000824469"/>
    </source>
</evidence>
<dbReference type="EMBL" id="JAHRHJ020000007">
    <property type="protein sequence ID" value="KAH9307657.1"/>
    <property type="molecule type" value="Genomic_DNA"/>
</dbReference>
<name>A0AA38L0D0_TAXCH</name>
<dbReference type="Proteomes" id="UP000824469">
    <property type="component" value="Unassembled WGS sequence"/>
</dbReference>
<sequence>GRMVFFEVEAIREVDLRMVDEDGLDSILTIEGVDDLEGKLDLEEILDGFDLELLIMEVLDEEPGPKMDGDAPKSDDVALYFLRGLEFGGVSSIFLCGCVRVFWMGMLRFLVFGHEDLPLVGMMKISTRGYIVIEPDDVVCVIDEDIVGGSDVGLVDGGMIGVANVVRVSFVDVFYIVEDSRGCGFDVIVDSDVDVGVVIIVDVFDVV</sequence>
<evidence type="ECO:0000313" key="1">
    <source>
        <dbReference type="EMBL" id="KAH9307657.1"/>
    </source>
</evidence>